<keyword evidence="4" id="KW-0862">Zinc</keyword>
<comment type="subcellular location">
    <subcellularLocation>
        <location evidence="1">Nucleus</location>
    </subcellularLocation>
</comment>
<feature type="domain" description="B30.2/SPRY" evidence="7">
    <location>
        <begin position="348"/>
        <end position="569"/>
    </location>
</feature>
<proteinExistence type="evidence at transcript level"/>
<dbReference type="FunFam" id="3.90.980.20:FF:000005">
    <property type="entry name" value="Set1/Ash2 histone methyltransferase complex subunit ASH2"/>
    <property type="match status" value="1"/>
</dbReference>
<evidence type="ECO:0000313" key="8">
    <source>
        <dbReference type="EMBL" id="SVE93525.1"/>
    </source>
</evidence>
<dbReference type="Gene3D" id="3.90.980.20">
    <property type="match status" value="1"/>
</dbReference>
<keyword evidence="2" id="KW-0479">Metal-binding</keyword>
<dbReference type="Gene3D" id="2.60.120.920">
    <property type="match status" value="1"/>
</dbReference>
<dbReference type="SUPFAM" id="SSF49899">
    <property type="entry name" value="Concanavalin A-like lectins/glucanases"/>
    <property type="match status" value="1"/>
</dbReference>
<gene>
    <name evidence="8" type="primary">EOG090X03NS</name>
</gene>
<dbReference type="PROSITE" id="PS50188">
    <property type="entry name" value="B302_SPRY"/>
    <property type="match status" value="1"/>
</dbReference>
<dbReference type="Pfam" id="PF00622">
    <property type="entry name" value="SPRY"/>
    <property type="match status" value="1"/>
</dbReference>
<evidence type="ECO:0000259" key="7">
    <source>
        <dbReference type="PROSITE" id="PS50188"/>
    </source>
</evidence>
<dbReference type="SMART" id="SM00249">
    <property type="entry name" value="PHD"/>
    <property type="match status" value="1"/>
</dbReference>
<evidence type="ECO:0000256" key="5">
    <source>
        <dbReference type="ARBA" id="ARBA00023242"/>
    </source>
</evidence>
<dbReference type="SUPFAM" id="SSF57903">
    <property type="entry name" value="FYVE/PHD zinc finger"/>
    <property type="match status" value="1"/>
</dbReference>
<dbReference type="PANTHER" id="PTHR10598:SF0">
    <property type="entry name" value="SET1_ASH2 HISTONE METHYLTRANSFERASE COMPLEX SUBUNIT ASH2"/>
    <property type="match status" value="1"/>
</dbReference>
<dbReference type="InterPro" id="IPR043136">
    <property type="entry name" value="B30.2/SPRY_sf"/>
</dbReference>
<sequence>MADLVSADSLEDSKTAPNCETVGNMDELMEDVLPSESITDVVQKELFLGETSSKNSLEMTEETQMDECKNLTKVLEKPKPQEAFPGLENPSKTGEREGNCYCGKDRNMNIVELFCATCLRWFHESCISYQLGKLVPFMMNYVFLCKNCSPTGLESFKKNQAQFTQMCITTIANLMQNSTKEGSSRQYFSRDREIVPYIESHWEYLTTMPRRVTQSWHGTIQKTLLKEKGLIFVCQEPVPESMASDCMFGLLSLELVNIRPNYEAMVRAGHLKPDVSGGNAGVRGRGYKRRVPDTFGGNQRKTRNDLGTPKLPAHGYPLDHPFNKDGYRYILAEPDPHAPFRQEFDESSDWAGKPIPGWLYRKLNPTQVLLALHDRAPQLKVNEDRMAATGEKGYCTIRATHYVNRGTWYWECTIEEMPELAATRIGFSQSYGNLQAPLGYDKFGYSWRSRKGTAFHESIGKHFSQGYGEGDVLGVLIHLPDVPSGNYIPPTYKDKPLVKFKSHLYYEDRDEIQEAIRGLKPLLGAKIDFFKNGVHQGTGFQDIFSGAYYPAISLYKNVTVSVNFGPNFKFPPKDSAFRGMHERAEESIAEQAMADMLYLTENEGRLRLDNYGI</sequence>
<dbReference type="InterPro" id="IPR001965">
    <property type="entry name" value="Znf_PHD"/>
</dbReference>
<evidence type="ECO:0000256" key="1">
    <source>
        <dbReference type="ARBA" id="ARBA00004123"/>
    </source>
</evidence>
<dbReference type="GO" id="GO:0000976">
    <property type="term" value="F:transcription cis-regulatory region binding"/>
    <property type="evidence" value="ECO:0007669"/>
    <property type="project" value="TreeGrafter"/>
</dbReference>
<dbReference type="InterPro" id="IPR019786">
    <property type="entry name" value="Zinc_finger_PHD-type_CS"/>
</dbReference>
<protein>
    <submittedName>
        <fullName evidence="8">EOG090X03NS</fullName>
    </submittedName>
</protein>
<dbReference type="Pfam" id="PF21257">
    <property type="entry name" value="PHD_ash2p_like"/>
    <property type="match status" value="1"/>
</dbReference>
<dbReference type="PANTHER" id="PTHR10598">
    <property type="entry name" value="SET1/ASH2 HISTONE METHYLTRANSFERASE COMPLEX SUBUNIT ASH2"/>
    <property type="match status" value="1"/>
</dbReference>
<dbReference type="SMART" id="SM00449">
    <property type="entry name" value="SPRY"/>
    <property type="match status" value="1"/>
</dbReference>
<evidence type="ECO:0000256" key="2">
    <source>
        <dbReference type="ARBA" id="ARBA00022723"/>
    </source>
</evidence>
<dbReference type="InterPro" id="IPR053835">
    <property type="entry name" value="ASH2L-like_WH"/>
</dbReference>
<evidence type="ECO:0000256" key="6">
    <source>
        <dbReference type="SAM" id="MobiDB-lite"/>
    </source>
</evidence>
<feature type="region of interest" description="Disordered" evidence="6">
    <location>
        <begin position="277"/>
        <end position="315"/>
    </location>
</feature>
<dbReference type="PROSITE" id="PS01359">
    <property type="entry name" value="ZF_PHD_1"/>
    <property type="match status" value="1"/>
</dbReference>
<dbReference type="InterPro" id="IPR049455">
    <property type="entry name" value="ASH2-like_PHD"/>
</dbReference>
<dbReference type="InterPro" id="IPR011011">
    <property type="entry name" value="Znf_FYVE_PHD"/>
</dbReference>
<dbReference type="InterPro" id="IPR003877">
    <property type="entry name" value="SPRY_dom"/>
</dbReference>
<dbReference type="GO" id="GO:0048188">
    <property type="term" value="C:Set1C/COMPASS complex"/>
    <property type="evidence" value="ECO:0007669"/>
    <property type="project" value="InterPro"/>
</dbReference>
<dbReference type="InterPro" id="IPR013320">
    <property type="entry name" value="ConA-like_dom_sf"/>
</dbReference>
<dbReference type="InterPro" id="IPR001870">
    <property type="entry name" value="B30.2/SPRY"/>
</dbReference>
<organism evidence="8">
    <name type="scientific">Scapholeberis mucronata</name>
    <dbReference type="NCBI Taxonomy" id="202097"/>
    <lineage>
        <taxon>Eukaryota</taxon>
        <taxon>Metazoa</taxon>
        <taxon>Ecdysozoa</taxon>
        <taxon>Arthropoda</taxon>
        <taxon>Crustacea</taxon>
        <taxon>Branchiopoda</taxon>
        <taxon>Diplostraca</taxon>
        <taxon>Cladocera</taxon>
        <taxon>Anomopoda</taxon>
        <taxon>Daphniidae</taxon>
        <taxon>Scapholeberis</taxon>
    </lineage>
</organism>
<evidence type="ECO:0000256" key="4">
    <source>
        <dbReference type="ARBA" id="ARBA00022833"/>
    </source>
</evidence>
<dbReference type="Pfam" id="PF21198">
    <property type="entry name" value="ASH2L-like_WH"/>
    <property type="match status" value="1"/>
</dbReference>
<dbReference type="GO" id="GO:0008270">
    <property type="term" value="F:zinc ion binding"/>
    <property type="evidence" value="ECO:0007669"/>
    <property type="project" value="UniProtKB-KW"/>
</dbReference>
<keyword evidence="5" id="KW-0539">Nucleus</keyword>
<evidence type="ECO:0000256" key="3">
    <source>
        <dbReference type="ARBA" id="ARBA00022771"/>
    </source>
</evidence>
<dbReference type="EMBL" id="LR023906">
    <property type="protein sequence ID" value="SVE93525.1"/>
    <property type="molecule type" value="mRNA"/>
</dbReference>
<reference evidence="8" key="1">
    <citation type="submission" date="2018-08" db="EMBL/GenBank/DDBJ databases">
        <authorList>
            <person name="Cornetti L."/>
        </authorList>
    </citation>
    <scope>NUCLEOTIDE SEQUENCE</scope>
    <source>
        <strain evidence="8">BE-ASS</strain>
    </source>
</reference>
<dbReference type="CDD" id="cd15583">
    <property type="entry name" value="PHD_ash2p_like"/>
    <property type="match status" value="1"/>
</dbReference>
<name>A0A4Y7NMS3_9CRUS</name>
<dbReference type="AlphaFoldDB" id="A0A4Y7NMS3"/>
<accession>A0A4Y7NMS3</accession>
<dbReference type="InterPro" id="IPR037353">
    <property type="entry name" value="ASH2"/>
</dbReference>
<keyword evidence="3" id="KW-0863">Zinc-finger</keyword>
<dbReference type="CDD" id="cd12872">
    <property type="entry name" value="SPRY_Ash2"/>
    <property type="match status" value="1"/>
</dbReference>